<evidence type="ECO:0000259" key="1">
    <source>
        <dbReference type="Pfam" id="PF10615"/>
    </source>
</evidence>
<name>A0ABV7CJI6_9GAMM</name>
<comment type="caution">
    <text evidence="3">The sequence shown here is derived from an EMBL/GenBank/DDBJ whole genome shotgun (WGS) entry which is preliminary data.</text>
</comment>
<dbReference type="InterPro" id="IPR055343">
    <property type="entry name" value="CREG_beta-barrel"/>
</dbReference>
<evidence type="ECO:0000313" key="3">
    <source>
        <dbReference type="EMBL" id="MFC3032718.1"/>
    </source>
</evidence>
<dbReference type="RefSeq" id="WP_377123495.1">
    <property type="nucleotide sequence ID" value="NZ_JBHRSD010000014.1"/>
</dbReference>
<dbReference type="Proteomes" id="UP001595453">
    <property type="component" value="Unassembled WGS sequence"/>
</dbReference>
<dbReference type="Pfam" id="PF13883">
    <property type="entry name" value="CREG_beta-barrel"/>
    <property type="match status" value="1"/>
</dbReference>
<keyword evidence="4" id="KW-1185">Reference proteome</keyword>
<dbReference type="InterPro" id="IPR019595">
    <property type="entry name" value="DUF2470"/>
</dbReference>
<feature type="domain" description="CREG-like beta-barrel" evidence="2">
    <location>
        <begin position="2"/>
        <end position="150"/>
    </location>
</feature>
<dbReference type="InterPro" id="IPR037119">
    <property type="entry name" value="Haem_oxidase_HugZ-like_sf"/>
</dbReference>
<sequence length="246" mass="27726">MREQAAFEARTLTQQASVGVISTLSKNLAGYPFGSVSPFLIDAEGRPIFYIADIAQHSRNLTEDSRMCITVFDAATSGDQNAHARVTLVGDATVIPAEESAAILARYERQYPEAQSYRAAHDFKLWRMEIKRVRYIGGFGHIFWIEADEWQLAAPNWTAQDETSMVEHMNQDHQDANRLILQLVHQLECDDVIMTNILSDGCYLRANQRNYFIPFATRCLEPIAVRKELVRLTKAARAASTEDSVA</sequence>
<reference evidence="4" key="1">
    <citation type="journal article" date="2019" name="Int. J. Syst. Evol. Microbiol.">
        <title>The Global Catalogue of Microorganisms (GCM) 10K type strain sequencing project: providing services to taxonomists for standard genome sequencing and annotation.</title>
        <authorList>
            <consortium name="The Broad Institute Genomics Platform"/>
            <consortium name="The Broad Institute Genome Sequencing Center for Infectious Disease"/>
            <person name="Wu L."/>
            <person name="Ma J."/>
        </authorList>
    </citation>
    <scope>NUCLEOTIDE SEQUENCE [LARGE SCALE GENOMIC DNA]</scope>
    <source>
        <strain evidence="4">KCTC 42730</strain>
    </source>
</reference>
<organism evidence="3 4">
    <name type="scientific">Pseudoalteromonas fenneropenaei</name>
    <dbReference type="NCBI Taxonomy" id="1737459"/>
    <lineage>
        <taxon>Bacteria</taxon>
        <taxon>Pseudomonadati</taxon>
        <taxon>Pseudomonadota</taxon>
        <taxon>Gammaproteobacteria</taxon>
        <taxon>Alteromonadales</taxon>
        <taxon>Pseudoalteromonadaceae</taxon>
        <taxon>Pseudoalteromonas</taxon>
    </lineage>
</organism>
<evidence type="ECO:0000259" key="2">
    <source>
        <dbReference type="Pfam" id="PF13883"/>
    </source>
</evidence>
<dbReference type="EMBL" id="JBHRSD010000014">
    <property type="protein sequence ID" value="MFC3032718.1"/>
    <property type="molecule type" value="Genomic_DNA"/>
</dbReference>
<dbReference type="Pfam" id="PF10615">
    <property type="entry name" value="DUF2470"/>
    <property type="match status" value="1"/>
</dbReference>
<feature type="domain" description="DUF2470" evidence="1">
    <location>
        <begin position="163"/>
        <end position="232"/>
    </location>
</feature>
<proteinExistence type="predicted"/>
<dbReference type="SUPFAM" id="SSF50475">
    <property type="entry name" value="FMN-binding split barrel"/>
    <property type="match status" value="1"/>
</dbReference>
<protein>
    <submittedName>
        <fullName evidence="3">HugZ family protein</fullName>
    </submittedName>
</protein>
<dbReference type="PANTHER" id="PTHR13343">
    <property type="entry name" value="CREG1 PROTEIN"/>
    <property type="match status" value="1"/>
</dbReference>
<gene>
    <name evidence="3" type="ORF">ACFOEE_09310</name>
</gene>
<evidence type="ECO:0000313" key="4">
    <source>
        <dbReference type="Proteomes" id="UP001595453"/>
    </source>
</evidence>
<dbReference type="InterPro" id="IPR012349">
    <property type="entry name" value="Split_barrel_FMN-bd"/>
</dbReference>
<dbReference type="Gene3D" id="2.30.110.10">
    <property type="entry name" value="Electron Transport, Fmn-binding Protein, Chain A"/>
    <property type="match status" value="1"/>
</dbReference>
<accession>A0ABV7CJI6</accession>
<dbReference type="PANTHER" id="PTHR13343:SF17">
    <property type="entry name" value="CELLULAR REPRESSOR OF E1A-STIMULATED GENES, ISOFORM A"/>
    <property type="match status" value="1"/>
</dbReference>
<dbReference type="Gene3D" id="3.20.180.10">
    <property type="entry name" value="PNP-oxidase-like"/>
    <property type="match status" value="1"/>
</dbReference>